<evidence type="ECO:0000313" key="4">
    <source>
        <dbReference type="Proteomes" id="UP001054837"/>
    </source>
</evidence>
<protein>
    <submittedName>
        <fullName evidence="3">Uncharacterized protein</fullName>
    </submittedName>
</protein>
<keyword evidence="2" id="KW-0812">Transmembrane</keyword>
<dbReference type="Proteomes" id="UP001054837">
    <property type="component" value="Unassembled WGS sequence"/>
</dbReference>
<accession>A0AAV4MRN2</accession>
<dbReference type="EMBL" id="BPLQ01000793">
    <property type="protein sequence ID" value="GIX75017.1"/>
    <property type="molecule type" value="Genomic_DNA"/>
</dbReference>
<keyword evidence="4" id="KW-1185">Reference proteome</keyword>
<organism evidence="3 4">
    <name type="scientific">Caerostris darwini</name>
    <dbReference type="NCBI Taxonomy" id="1538125"/>
    <lineage>
        <taxon>Eukaryota</taxon>
        <taxon>Metazoa</taxon>
        <taxon>Ecdysozoa</taxon>
        <taxon>Arthropoda</taxon>
        <taxon>Chelicerata</taxon>
        <taxon>Arachnida</taxon>
        <taxon>Araneae</taxon>
        <taxon>Araneomorphae</taxon>
        <taxon>Entelegynae</taxon>
        <taxon>Araneoidea</taxon>
        <taxon>Araneidae</taxon>
        <taxon>Caerostris</taxon>
    </lineage>
</organism>
<evidence type="ECO:0000256" key="2">
    <source>
        <dbReference type="SAM" id="Phobius"/>
    </source>
</evidence>
<dbReference type="AlphaFoldDB" id="A0AAV4MRN2"/>
<keyword evidence="2" id="KW-1133">Transmembrane helix</keyword>
<dbReference type="Gene3D" id="1.20.1070.10">
    <property type="entry name" value="Rhodopsin 7-helix transmembrane proteins"/>
    <property type="match status" value="1"/>
</dbReference>
<feature type="transmembrane region" description="Helical" evidence="2">
    <location>
        <begin position="39"/>
        <end position="58"/>
    </location>
</feature>
<reference evidence="3 4" key="1">
    <citation type="submission" date="2021-06" db="EMBL/GenBank/DDBJ databases">
        <title>Caerostris darwini draft genome.</title>
        <authorList>
            <person name="Kono N."/>
            <person name="Arakawa K."/>
        </authorList>
    </citation>
    <scope>NUCLEOTIDE SEQUENCE [LARGE SCALE GENOMIC DNA]</scope>
</reference>
<feature type="region of interest" description="Disordered" evidence="1">
    <location>
        <begin position="122"/>
        <end position="147"/>
    </location>
</feature>
<comment type="caution">
    <text evidence="3">The sequence shown here is derived from an EMBL/GenBank/DDBJ whole genome shotgun (WGS) entry which is preliminary data.</text>
</comment>
<sequence length="190" mass="21761">MVRLIHHEMRVAISSADLRPPCVIRNWNMHAQEGQRSKGMLSLTCVLGFTWAVGFFYVPDHNVAAYFFVTLSGLQMVFNQPVRSKLFAIYKENVARFSSVTSAFHIMNPKVSPDIKSIPKTENKMEKTEIHISPPSPQKDREPTPPPQYAELYQIRLKMFQPLQDIQASPEHFSTMRSLSKSAPQIVHHK</sequence>
<name>A0AAV4MRN2_9ARAC</name>
<evidence type="ECO:0000313" key="3">
    <source>
        <dbReference type="EMBL" id="GIX75017.1"/>
    </source>
</evidence>
<gene>
    <name evidence="3" type="ORF">CDAR_507901</name>
</gene>
<evidence type="ECO:0000256" key="1">
    <source>
        <dbReference type="SAM" id="MobiDB-lite"/>
    </source>
</evidence>
<feature type="transmembrane region" description="Helical" evidence="2">
    <location>
        <begin position="64"/>
        <end position="82"/>
    </location>
</feature>
<proteinExistence type="predicted"/>
<keyword evidence="2" id="KW-0472">Membrane</keyword>